<feature type="compositionally biased region" description="Polar residues" evidence="2">
    <location>
        <begin position="733"/>
        <end position="742"/>
    </location>
</feature>
<feature type="compositionally biased region" description="Basic and acidic residues" evidence="2">
    <location>
        <begin position="846"/>
        <end position="860"/>
    </location>
</feature>
<feature type="region of interest" description="Disordered" evidence="2">
    <location>
        <begin position="351"/>
        <end position="430"/>
    </location>
</feature>
<evidence type="ECO:0000313" key="5">
    <source>
        <dbReference type="EMBL" id="TFY77703.1"/>
    </source>
</evidence>
<feature type="domain" description="YTH" evidence="4">
    <location>
        <begin position="655"/>
        <end position="799"/>
    </location>
</feature>
<dbReference type="InterPro" id="IPR012677">
    <property type="entry name" value="Nucleotide-bd_a/b_plait_sf"/>
</dbReference>
<dbReference type="STRING" id="135208.A0A4Y9ZUK5"/>
<feature type="compositionally biased region" description="Basic and acidic residues" evidence="2">
    <location>
        <begin position="34"/>
        <end position="51"/>
    </location>
</feature>
<dbReference type="CDD" id="cd21134">
    <property type="entry name" value="YTH"/>
    <property type="match status" value="1"/>
</dbReference>
<dbReference type="Gene3D" id="3.10.590.10">
    <property type="entry name" value="ph1033 like domains"/>
    <property type="match status" value="2"/>
</dbReference>
<feature type="region of interest" description="Disordered" evidence="2">
    <location>
        <begin position="578"/>
        <end position="646"/>
    </location>
</feature>
<feature type="compositionally biased region" description="Low complexity" evidence="2">
    <location>
        <begin position="743"/>
        <end position="753"/>
    </location>
</feature>
<dbReference type="GO" id="GO:0005654">
    <property type="term" value="C:nucleoplasm"/>
    <property type="evidence" value="ECO:0007669"/>
    <property type="project" value="TreeGrafter"/>
</dbReference>
<evidence type="ECO:0008006" key="7">
    <source>
        <dbReference type="Google" id="ProtNLM"/>
    </source>
</evidence>
<dbReference type="InterPro" id="IPR045168">
    <property type="entry name" value="YTH_prot"/>
</dbReference>
<feature type="domain" description="RRM" evidence="3">
    <location>
        <begin position="459"/>
        <end position="557"/>
    </location>
</feature>
<dbReference type="SUPFAM" id="SSF54928">
    <property type="entry name" value="RNA-binding domain, RBD"/>
    <property type="match status" value="1"/>
</dbReference>
<evidence type="ECO:0000313" key="6">
    <source>
        <dbReference type="Proteomes" id="UP000298061"/>
    </source>
</evidence>
<feature type="compositionally biased region" description="Basic and acidic residues" evidence="2">
    <location>
        <begin position="623"/>
        <end position="632"/>
    </location>
</feature>
<dbReference type="GO" id="GO:0003729">
    <property type="term" value="F:mRNA binding"/>
    <property type="evidence" value="ECO:0007669"/>
    <property type="project" value="TreeGrafter"/>
</dbReference>
<feature type="compositionally biased region" description="Polar residues" evidence="2">
    <location>
        <begin position="143"/>
        <end position="159"/>
    </location>
</feature>
<feature type="region of interest" description="Disordered" evidence="2">
    <location>
        <begin position="172"/>
        <end position="285"/>
    </location>
</feature>
<evidence type="ECO:0000259" key="4">
    <source>
        <dbReference type="PROSITE" id="PS50882"/>
    </source>
</evidence>
<dbReference type="AlphaFoldDB" id="A0A4Y9ZUK5"/>
<name>A0A4Y9ZUK5_9AGAM</name>
<feature type="region of interest" description="Disordered" evidence="2">
    <location>
        <begin position="935"/>
        <end position="990"/>
    </location>
</feature>
<feature type="compositionally biased region" description="Basic residues" evidence="2">
    <location>
        <begin position="105"/>
        <end position="116"/>
    </location>
</feature>
<feature type="compositionally biased region" description="Low complexity" evidence="2">
    <location>
        <begin position="83"/>
        <end position="101"/>
    </location>
</feature>
<organism evidence="5 6">
    <name type="scientific">Hericium alpestre</name>
    <dbReference type="NCBI Taxonomy" id="135208"/>
    <lineage>
        <taxon>Eukaryota</taxon>
        <taxon>Fungi</taxon>
        <taxon>Dikarya</taxon>
        <taxon>Basidiomycota</taxon>
        <taxon>Agaricomycotina</taxon>
        <taxon>Agaricomycetes</taxon>
        <taxon>Russulales</taxon>
        <taxon>Hericiaceae</taxon>
        <taxon>Hericium</taxon>
    </lineage>
</organism>
<comment type="caution">
    <text evidence="5">The sequence shown here is derived from an EMBL/GenBank/DDBJ whole genome shotgun (WGS) entry which is preliminary data.</text>
</comment>
<feature type="domain" description="YTH" evidence="4">
    <location>
        <begin position="817"/>
        <end position="955"/>
    </location>
</feature>
<dbReference type="Gene3D" id="3.30.70.330">
    <property type="match status" value="1"/>
</dbReference>
<dbReference type="GO" id="GO:0000381">
    <property type="term" value="P:regulation of alternative mRNA splicing, via spliceosome"/>
    <property type="evidence" value="ECO:0007669"/>
    <property type="project" value="TreeGrafter"/>
</dbReference>
<feature type="region of interest" description="Disordered" evidence="2">
    <location>
        <begin position="1"/>
        <end position="159"/>
    </location>
</feature>
<dbReference type="InterPro" id="IPR057720">
    <property type="entry name" value="RRM_YTH1"/>
</dbReference>
<dbReference type="PANTHER" id="PTHR12357:SF3">
    <property type="entry name" value="YTH DOMAIN-CONTAINING PROTEIN 1"/>
    <property type="match status" value="1"/>
</dbReference>
<dbReference type="EMBL" id="SFCI01000843">
    <property type="protein sequence ID" value="TFY77703.1"/>
    <property type="molecule type" value="Genomic_DNA"/>
</dbReference>
<feature type="compositionally biased region" description="Low complexity" evidence="2">
    <location>
        <begin position="119"/>
        <end position="129"/>
    </location>
</feature>
<keyword evidence="1" id="KW-0694">RNA-binding</keyword>
<dbReference type="PROSITE" id="PS50102">
    <property type="entry name" value="RRM"/>
    <property type="match status" value="1"/>
</dbReference>
<dbReference type="PROSITE" id="PS50882">
    <property type="entry name" value="YTH"/>
    <property type="match status" value="2"/>
</dbReference>
<dbReference type="GO" id="GO:0000398">
    <property type="term" value="P:mRNA splicing, via spliceosome"/>
    <property type="evidence" value="ECO:0007669"/>
    <property type="project" value="TreeGrafter"/>
</dbReference>
<dbReference type="InterPro" id="IPR035979">
    <property type="entry name" value="RBD_domain_sf"/>
</dbReference>
<reference evidence="5 6" key="1">
    <citation type="submission" date="2019-02" db="EMBL/GenBank/DDBJ databases">
        <title>Genome sequencing of the rare red list fungi Hericium alpestre (H. flagellum).</title>
        <authorList>
            <person name="Buettner E."/>
            <person name="Kellner H."/>
        </authorList>
    </citation>
    <scope>NUCLEOTIDE SEQUENCE [LARGE SCALE GENOMIC DNA]</scope>
    <source>
        <strain evidence="5 6">DSM 108284</strain>
    </source>
</reference>
<feature type="compositionally biased region" description="Polar residues" evidence="2">
    <location>
        <begin position="59"/>
        <end position="82"/>
    </location>
</feature>
<feature type="compositionally biased region" description="Polar residues" evidence="2">
    <location>
        <begin position="387"/>
        <end position="405"/>
    </location>
</feature>
<sequence>MASMFELDVTPVANPSKDLPDNLYQSAPVSRQDSAIHDLESRLLPPFDKKSSAFPEHPSSVTTSPASSGYTSGDANGDNQDLSMSESSAPSSGGAAHTGSSRYNNHARRQTGRRPPRPTSSTRPSGSSPNSQDVRATPLAHPSTFQGPTPHYQSTPSFRQHNSFIGSQYTMSQQHPSMNMVHSPPFPYSHHPGGPNQEGSVPHIPYPSASMVPMMQSHTPVYHYQNHSPDGGSTSQHSFAPSAGPTPLPMYPHLSSPSPPPVSPLSPQQGHPGRPNGPAMSASYNGQSAYSPIGYSTPHQYAYAPPSFAHSPPLYQSQYAPPHYAQSYTGQGDQDGQGTWWYVPPGPGAPSGSYEGLQPSFQSPYNMGFPPVSRQEDGYGIAGPFTMSAQRSPAQGRGTQSNVPKDTQPSSPPSAPQSTSSPSALGADSADPFVASESRQAHVKRRTYHPNPPVQRSEWVMWAGNVPSDATYDELLHFFNQPRPLPRSPANPQSSAPQEPTIFGGVSSIFLISRSNCAFVNFESEQHLEAATTRYNGQPLRPNDPRCQRLVCRIRKPTDDLRSGVGGQRGMGMHTKWVNEQKGKARQAQAQRKGELEYSGSKSTASSPEEVAGRMGLITLSDDEGRRLRDRQSLSNSSESFTSSNSSMMGRYFPQRYFILKSLTQVDLDISVKEGLWATQRHNEGILDHAYRTSQDVYLIFGVNKSGEFYGYARMAGPISQGEHQIDWPPVSSPQRSANSQASVTSSLSPESSSAKRGQSAYFSPGEGRMAEASPAPVSSSREKPLVPAHAGSGVSSAPAEPHQPHEKLTIKTPQTGYSLDVMPHAPNRGFRLDSRGPINALRAKSEDLDTTADSRKGHPESLPGSTPLRPVQEVEFRDCPMPPPKADAENAHGRPAEDVTWGEAFPVQWIRTDRLPFNRTRQLRNPWNHGREVKVSRDGTELEPSIAKALLEEWERPPSSPQASPAAAAASPRPAGPQRRAARPIPLPP</sequence>
<feature type="region of interest" description="Disordered" evidence="2">
    <location>
        <begin position="846"/>
        <end position="871"/>
    </location>
</feature>
<dbReference type="InterPro" id="IPR000504">
    <property type="entry name" value="RRM_dom"/>
</dbReference>
<dbReference type="OrthoDB" id="6103986at2759"/>
<evidence type="ECO:0000256" key="2">
    <source>
        <dbReference type="SAM" id="MobiDB-lite"/>
    </source>
</evidence>
<feature type="region of interest" description="Disordered" evidence="2">
    <location>
        <begin position="723"/>
        <end position="812"/>
    </location>
</feature>
<dbReference type="InterPro" id="IPR007275">
    <property type="entry name" value="YTH_domain"/>
</dbReference>
<dbReference type="Pfam" id="PF04146">
    <property type="entry name" value="YTH"/>
    <property type="match status" value="1"/>
</dbReference>
<dbReference type="Proteomes" id="UP000298061">
    <property type="component" value="Unassembled WGS sequence"/>
</dbReference>
<accession>A0A4Y9ZUK5</accession>
<proteinExistence type="predicted"/>
<feature type="compositionally biased region" description="Polar residues" evidence="2">
    <location>
        <begin position="23"/>
        <end position="33"/>
    </location>
</feature>
<dbReference type="Pfam" id="PF25701">
    <property type="entry name" value="RRM_YTH1"/>
    <property type="match status" value="1"/>
</dbReference>
<feature type="compositionally biased region" description="Low complexity" evidence="2">
    <location>
        <begin position="633"/>
        <end position="646"/>
    </location>
</feature>
<evidence type="ECO:0000256" key="1">
    <source>
        <dbReference type="PROSITE-ProRule" id="PRU00176"/>
    </source>
</evidence>
<gene>
    <name evidence="5" type="ORF">EWM64_g6309</name>
</gene>
<dbReference type="GO" id="GO:1990247">
    <property type="term" value="F:N6-methyladenosine-containing RNA reader activity"/>
    <property type="evidence" value="ECO:0007669"/>
    <property type="project" value="TreeGrafter"/>
</dbReference>
<keyword evidence="6" id="KW-1185">Reference proteome</keyword>
<feature type="compositionally biased region" description="Low complexity" evidence="2">
    <location>
        <begin position="962"/>
        <end position="980"/>
    </location>
</feature>
<evidence type="ECO:0000259" key="3">
    <source>
        <dbReference type="PROSITE" id="PS50102"/>
    </source>
</evidence>
<dbReference type="PANTHER" id="PTHR12357">
    <property type="entry name" value="YTH YT521-B HOMOLOGY DOMAIN-CONTAINING"/>
    <property type="match status" value="1"/>
</dbReference>
<protein>
    <recommendedName>
        <fullName evidence="7">YTH domain-containing protein</fullName>
    </recommendedName>
</protein>
<feature type="compositionally biased region" description="Polar residues" evidence="2">
    <location>
        <begin position="225"/>
        <end position="239"/>
    </location>
</feature>